<proteinExistence type="predicted"/>
<evidence type="ECO:0000256" key="9">
    <source>
        <dbReference type="ARBA" id="ARBA00023180"/>
    </source>
</evidence>
<reference evidence="11" key="1">
    <citation type="submission" date="2019-12" db="EMBL/GenBank/DDBJ databases">
        <title>Genome sequencing and annotation of Brassica cretica.</title>
        <authorList>
            <person name="Studholme D.J."/>
            <person name="Sarris P.F."/>
        </authorList>
    </citation>
    <scope>NUCLEOTIDE SEQUENCE</scope>
    <source>
        <strain evidence="11">PFS-102/07</strain>
        <tissue evidence="11">Leaf</tissue>
    </source>
</reference>
<evidence type="ECO:0000256" key="1">
    <source>
        <dbReference type="ARBA" id="ARBA00004167"/>
    </source>
</evidence>
<evidence type="ECO:0000256" key="5">
    <source>
        <dbReference type="ARBA" id="ARBA00022737"/>
    </source>
</evidence>
<evidence type="ECO:0000256" key="6">
    <source>
        <dbReference type="ARBA" id="ARBA00022989"/>
    </source>
</evidence>
<dbReference type="PANTHER" id="PTHR47986">
    <property type="entry name" value="OSJNBA0070M12.3 PROTEIN"/>
    <property type="match status" value="1"/>
</dbReference>
<keyword evidence="4 10" id="KW-0732">Signal</keyword>
<evidence type="ECO:0000256" key="4">
    <source>
        <dbReference type="ARBA" id="ARBA00022729"/>
    </source>
</evidence>
<dbReference type="FunFam" id="3.80.10.10:FF:000190">
    <property type="entry name" value="Receptor-like kinase TMK4"/>
    <property type="match status" value="1"/>
</dbReference>
<accession>A0A8S9HZN1</accession>
<evidence type="ECO:0008006" key="12">
    <source>
        <dbReference type="Google" id="ProtNLM"/>
    </source>
</evidence>
<evidence type="ECO:0000256" key="7">
    <source>
        <dbReference type="ARBA" id="ARBA00023136"/>
    </source>
</evidence>
<dbReference type="InterPro" id="IPR032675">
    <property type="entry name" value="LRR_dom_sf"/>
</dbReference>
<keyword evidence="8" id="KW-0675">Receptor</keyword>
<keyword evidence="6" id="KW-1133">Transmembrane helix</keyword>
<keyword evidence="2" id="KW-0433">Leucine-rich repeat</keyword>
<keyword evidence="3" id="KW-0812">Transmembrane</keyword>
<dbReference type="InterPro" id="IPR052422">
    <property type="entry name" value="Auxin_Ser/Thr_Kinase"/>
</dbReference>
<dbReference type="InterPro" id="IPR025875">
    <property type="entry name" value="Leu-rich_rpt_4"/>
</dbReference>
<keyword evidence="9" id="KW-0325">Glycoprotein</keyword>
<dbReference type="EMBL" id="QGKY02001250">
    <property type="protein sequence ID" value="KAF2562352.1"/>
    <property type="molecule type" value="Genomic_DNA"/>
</dbReference>
<keyword evidence="7" id="KW-0472">Membrane</keyword>
<dbReference type="Pfam" id="PF00560">
    <property type="entry name" value="LRR_1"/>
    <property type="match status" value="3"/>
</dbReference>
<comment type="subcellular location">
    <subcellularLocation>
        <location evidence="1">Membrane</location>
        <topology evidence="1">Single-pass membrane protein</topology>
    </subcellularLocation>
</comment>
<comment type="caution">
    <text evidence="11">The sequence shown here is derived from an EMBL/GenBank/DDBJ whole genome shotgun (WGS) entry which is preliminary data.</text>
</comment>
<dbReference type="AlphaFoldDB" id="A0A8S9HZN1"/>
<dbReference type="Pfam" id="PF12799">
    <property type="entry name" value="LRR_4"/>
    <property type="match status" value="1"/>
</dbReference>
<dbReference type="SUPFAM" id="SSF52058">
    <property type="entry name" value="L domain-like"/>
    <property type="match status" value="1"/>
</dbReference>
<feature type="chain" id="PRO_5035763354" description="Leucine-rich repeat-containing N-terminal plant-type domain-containing protein" evidence="10">
    <location>
        <begin position="23"/>
        <end position="390"/>
    </location>
</feature>
<organism evidence="11">
    <name type="scientific">Brassica cretica</name>
    <name type="common">Mustard</name>
    <dbReference type="NCBI Taxonomy" id="69181"/>
    <lineage>
        <taxon>Eukaryota</taxon>
        <taxon>Viridiplantae</taxon>
        <taxon>Streptophyta</taxon>
        <taxon>Embryophyta</taxon>
        <taxon>Tracheophyta</taxon>
        <taxon>Spermatophyta</taxon>
        <taxon>Magnoliopsida</taxon>
        <taxon>eudicotyledons</taxon>
        <taxon>Gunneridae</taxon>
        <taxon>Pentapetalae</taxon>
        <taxon>rosids</taxon>
        <taxon>malvids</taxon>
        <taxon>Brassicales</taxon>
        <taxon>Brassicaceae</taxon>
        <taxon>Brassiceae</taxon>
        <taxon>Brassica</taxon>
    </lineage>
</organism>
<dbReference type="InterPro" id="IPR003591">
    <property type="entry name" value="Leu-rich_rpt_typical-subtyp"/>
</dbReference>
<dbReference type="PANTHER" id="PTHR47986:SF24">
    <property type="entry name" value="RECEPTOR-LIKE KINASE TMK3"/>
    <property type="match status" value="1"/>
</dbReference>
<dbReference type="Gene3D" id="3.80.10.10">
    <property type="entry name" value="Ribonuclease Inhibitor"/>
    <property type="match status" value="1"/>
</dbReference>
<sequence length="390" mass="42444">MTKSHLGIILCFLLSSLTFASSQTSVDGPTMQALKLSLNLTKGVDWSNPNPCKWPTVQCDASNRVTRIQLNNKGIRGTLPPNLQTLTELTVLELFQNQISGPIPDLSGLTRLQTLNLHNNLFDSVPKNLFSGLTSLQAAYLEYNPFSPWEIPETLKEATSLQNLSLTSCNVTGKIPDFFSSQSLPSLTRLQLSQNLLQGELPPSFGASSLQSLYLNGQKLNGSVSLLQNMTSLVEVDLQGNAFSGPIPDLSGLQSLRVFNVRENQLTGVVPPSLTGLKSLTTVNLTNNYFQGPTPQFGKSENNEKTFNIGLEVVTTTDTDPSSNTPCGHGMLYAHPKFKVNAALVPGPWVMGISAGWFRAKGIRWLAIGNHVRITGLWANGNHVRIMGRI</sequence>
<name>A0A8S9HZN1_BRACR</name>
<keyword evidence="5" id="KW-0677">Repeat</keyword>
<dbReference type="PROSITE" id="PS51450">
    <property type="entry name" value="LRR"/>
    <property type="match status" value="1"/>
</dbReference>
<dbReference type="SMART" id="SM00369">
    <property type="entry name" value="LRR_TYP"/>
    <property type="match status" value="3"/>
</dbReference>
<dbReference type="GO" id="GO:0016020">
    <property type="term" value="C:membrane"/>
    <property type="evidence" value="ECO:0007669"/>
    <property type="project" value="UniProtKB-SubCell"/>
</dbReference>
<feature type="signal peptide" evidence="10">
    <location>
        <begin position="1"/>
        <end position="22"/>
    </location>
</feature>
<evidence type="ECO:0000256" key="2">
    <source>
        <dbReference type="ARBA" id="ARBA00022614"/>
    </source>
</evidence>
<evidence type="ECO:0000256" key="10">
    <source>
        <dbReference type="SAM" id="SignalP"/>
    </source>
</evidence>
<evidence type="ECO:0000313" key="11">
    <source>
        <dbReference type="EMBL" id="KAF2562352.1"/>
    </source>
</evidence>
<protein>
    <recommendedName>
        <fullName evidence="12">Leucine-rich repeat-containing N-terminal plant-type domain-containing protein</fullName>
    </recommendedName>
</protein>
<evidence type="ECO:0000256" key="3">
    <source>
        <dbReference type="ARBA" id="ARBA00022692"/>
    </source>
</evidence>
<gene>
    <name evidence="11" type="ORF">F2Q70_00018123</name>
</gene>
<dbReference type="InterPro" id="IPR001611">
    <property type="entry name" value="Leu-rich_rpt"/>
</dbReference>
<evidence type="ECO:0000256" key="8">
    <source>
        <dbReference type="ARBA" id="ARBA00023170"/>
    </source>
</evidence>